<dbReference type="GO" id="GO:0006281">
    <property type="term" value="P:DNA repair"/>
    <property type="evidence" value="ECO:0007669"/>
    <property type="project" value="UniProtKB-UniRule"/>
</dbReference>
<dbReference type="SUPFAM" id="SSF47781">
    <property type="entry name" value="RuvA domain 2-like"/>
    <property type="match status" value="1"/>
</dbReference>
<dbReference type="GO" id="GO:0048476">
    <property type="term" value="C:Holliday junction resolvase complex"/>
    <property type="evidence" value="ECO:0007669"/>
    <property type="project" value="UniProtKB-UniRule"/>
</dbReference>
<evidence type="ECO:0000256" key="1">
    <source>
        <dbReference type="ARBA" id="ARBA00022490"/>
    </source>
</evidence>
<dbReference type="GO" id="GO:0009378">
    <property type="term" value="F:four-way junction helicase activity"/>
    <property type="evidence" value="ECO:0007669"/>
    <property type="project" value="InterPro"/>
</dbReference>
<dbReference type="GO" id="GO:0005524">
    <property type="term" value="F:ATP binding"/>
    <property type="evidence" value="ECO:0007669"/>
    <property type="project" value="InterPro"/>
</dbReference>
<dbReference type="InterPro" id="IPR013849">
    <property type="entry name" value="DNA_helicase_Holl-junc_RuvA_I"/>
</dbReference>
<keyword evidence="2 6" id="KW-0227">DNA damage</keyword>
<feature type="domain" description="Helix-hairpin-helix DNA-binding motif class 1" evidence="7">
    <location>
        <begin position="70"/>
        <end position="89"/>
    </location>
</feature>
<comment type="subcellular location">
    <subcellularLocation>
        <location evidence="6">Cytoplasm</location>
    </subcellularLocation>
</comment>
<comment type="caution">
    <text evidence="8">The sequence shown here is derived from an EMBL/GenBank/DDBJ whole genome shotgun (WGS) entry which is preliminary data.</text>
</comment>
<comment type="similarity">
    <text evidence="6">Belongs to the RuvA family.</text>
</comment>
<gene>
    <name evidence="6" type="primary">ruvA</name>
    <name evidence="8" type="ORF">A3D09_01820</name>
</gene>
<keyword evidence="5 6" id="KW-0234">DNA repair</keyword>
<dbReference type="Gene3D" id="2.40.50.140">
    <property type="entry name" value="Nucleic acid-binding proteins"/>
    <property type="match status" value="1"/>
</dbReference>
<dbReference type="SMART" id="SM00278">
    <property type="entry name" value="HhH1"/>
    <property type="match status" value="2"/>
</dbReference>
<keyword evidence="8" id="KW-0347">Helicase</keyword>
<dbReference type="InterPro" id="IPR012340">
    <property type="entry name" value="NA-bd_OB-fold"/>
</dbReference>
<keyword evidence="4 6" id="KW-0233">DNA recombination</keyword>
<evidence type="ECO:0000256" key="6">
    <source>
        <dbReference type="HAMAP-Rule" id="MF_00031"/>
    </source>
</evidence>
<dbReference type="InterPro" id="IPR010994">
    <property type="entry name" value="RuvA_2-like"/>
</dbReference>
<keyword evidence="3 6" id="KW-0238">DNA-binding</keyword>
<dbReference type="Gene3D" id="1.10.150.20">
    <property type="entry name" value="5' to 3' exonuclease, C-terminal subdomain"/>
    <property type="match status" value="1"/>
</dbReference>
<accession>A0A1F5EQU6</accession>
<keyword evidence="8" id="KW-0547">Nucleotide-binding</keyword>
<dbReference type="AlphaFoldDB" id="A0A1F5EQU6"/>
<name>A0A1F5EQU6_9BACT</name>
<evidence type="ECO:0000259" key="7">
    <source>
        <dbReference type="SMART" id="SM00278"/>
    </source>
</evidence>
<feature type="region of interest" description="Domain III" evidence="6">
    <location>
        <begin position="143"/>
        <end position="185"/>
    </location>
</feature>
<dbReference type="GO" id="GO:0005737">
    <property type="term" value="C:cytoplasm"/>
    <property type="evidence" value="ECO:0007669"/>
    <property type="project" value="UniProtKB-SubCell"/>
</dbReference>
<comment type="caution">
    <text evidence="6">Lacks conserved residue(s) required for the propagation of feature annotation.</text>
</comment>
<dbReference type="GO" id="GO:0000400">
    <property type="term" value="F:four-way junction DNA binding"/>
    <property type="evidence" value="ECO:0007669"/>
    <property type="project" value="UniProtKB-UniRule"/>
</dbReference>
<dbReference type="SUPFAM" id="SSF50249">
    <property type="entry name" value="Nucleic acid-binding proteins"/>
    <property type="match status" value="1"/>
</dbReference>
<dbReference type="InterPro" id="IPR003583">
    <property type="entry name" value="Hlx-hairpin-Hlx_DNA-bd_motif"/>
</dbReference>
<evidence type="ECO:0000256" key="3">
    <source>
        <dbReference type="ARBA" id="ARBA00023125"/>
    </source>
</evidence>
<keyword evidence="8" id="KW-0067">ATP-binding</keyword>
<evidence type="ECO:0000256" key="5">
    <source>
        <dbReference type="ARBA" id="ARBA00023204"/>
    </source>
</evidence>
<evidence type="ECO:0000256" key="2">
    <source>
        <dbReference type="ARBA" id="ARBA00022763"/>
    </source>
</evidence>
<dbReference type="HAMAP" id="MF_00031">
    <property type="entry name" value="DNA_HJ_migration_RuvA"/>
    <property type="match status" value="1"/>
</dbReference>
<evidence type="ECO:0000313" key="8">
    <source>
        <dbReference type="EMBL" id="OGD69745.1"/>
    </source>
</evidence>
<keyword evidence="1 6" id="KW-0963">Cytoplasm</keyword>
<feature type="domain" description="Helix-hairpin-helix DNA-binding motif class 1" evidence="7">
    <location>
        <begin position="105"/>
        <end position="124"/>
    </location>
</feature>
<dbReference type="EMBL" id="MFAH01000075">
    <property type="protein sequence ID" value="OGD69745.1"/>
    <property type="molecule type" value="Genomic_DNA"/>
</dbReference>
<sequence>MIGFLSGILKSIHGRQAIILVNGVGYSVALPTNANFMPGKEVELFIHTHVREDALTLFGFKDESSLDLFEKLISVSGVGPKSALAIISAGSAEVIKKAIEASNINFFTAISGIGKKGAQKIIIELKPKLSSGDADLSNLEGNSELNQALGSLGFTKTEILAILPDVDSVSDLSAQIKQALKLLRS</sequence>
<evidence type="ECO:0000313" key="9">
    <source>
        <dbReference type="Proteomes" id="UP000177390"/>
    </source>
</evidence>
<keyword evidence="8" id="KW-0378">Hydrolase</keyword>
<protein>
    <recommendedName>
        <fullName evidence="6">Holliday junction branch migration complex subunit RuvA</fullName>
    </recommendedName>
</protein>
<comment type="function">
    <text evidence="6">The RuvA-RuvB-RuvC complex processes Holliday junction (HJ) DNA during genetic recombination and DNA repair, while the RuvA-RuvB complex plays an important role in the rescue of blocked DNA replication forks via replication fork reversal (RFR). RuvA specifically binds to HJ cruciform DNA, conferring on it an open structure. The RuvB hexamer acts as an ATP-dependent pump, pulling dsDNA into and through the RuvAB complex. HJ branch migration allows RuvC to scan DNA until it finds its consensus sequence, where it cleaves and resolves the cruciform DNA.</text>
</comment>
<dbReference type="Proteomes" id="UP000177390">
    <property type="component" value="Unassembled WGS sequence"/>
</dbReference>
<dbReference type="Pfam" id="PF14520">
    <property type="entry name" value="HHH_5"/>
    <property type="match status" value="1"/>
</dbReference>
<reference evidence="8 9" key="1">
    <citation type="journal article" date="2016" name="Nat. Commun.">
        <title>Thousands of microbial genomes shed light on interconnected biogeochemical processes in an aquifer system.</title>
        <authorList>
            <person name="Anantharaman K."/>
            <person name="Brown C.T."/>
            <person name="Hug L.A."/>
            <person name="Sharon I."/>
            <person name="Castelle C.J."/>
            <person name="Probst A.J."/>
            <person name="Thomas B.C."/>
            <person name="Singh A."/>
            <person name="Wilkins M.J."/>
            <person name="Karaoz U."/>
            <person name="Brodie E.L."/>
            <person name="Williams K.H."/>
            <person name="Hubbard S.S."/>
            <person name="Banfield J.F."/>
        </authorList>
    </citation>
    <scope>NUCLEOTIDE SEQUENCE [LARGE SCALE GENOMIC DNA]</scope>
</reference>
<comment type="subunit">
    <text evidence="6">Homotetramer. Forms an RuvA(8)-RuvB(12)-Holliday junction (HJ) complex. HJ DNA is sandwiched between 2 RuvA tetramers; dsDNA enters through RuvA and exits via RuvB. An RuvB hexamer assembles on each DNA strand where it exits the tetramer. Each RuvB hexamer is contacted by two RuvA subunits (via domain III) on 2 adjacent RuvB subunits; this complex drives branch migration. In the full resolvosome a probable DNA-RuvA(4)-RuvB(12)-RuvC(2) complex forms which resolves the HJ.</text>
</comment>
<dbReference type="NCBIfam" id="TIGR00084">
    <property type="entry name" value="ruvA"/>
    <property type="match status" value="1"/>
</dbReference>
<evidence type="ECO:0000256" key="4">
    <source>
        <dbReference type="ARBA" id="ARBA00023172"/>
    </source>
</evidence>
<dbReference type="GO" id="GO:0006310">
    <property type="term" value="P:DNA recombination"/>
    <property type="evidence" value="ECO:0007669"/>
    <property type="project" value="UniProtKB-UniRule"/>
</dbReference>
<dbReference type="InterPro" id="IPR000085">
    <property type="entry name" value="RuvA"/>
</dbReference>
<proteinExistence type="inferred from homology"/>
<dbReference type="Pfam" id="PF01330">
    <property type="entry name" value="RuvA_N"/>
    <property type="match status" value="1"/>
</dbReference>
<comment type="domain">
    <text evidence="6">Has three domains with a flexible linker between the domains II and III and assumes an 'L' shape. Domain III is highly mobile and contacts RuvB.</text>
</comment>
<organism evidence="8 9">
    <name type="scientific">Candidatus Collierbacteria bacterium RIFCSPHIGHO2_02_FULL_49_10</name>
    <dbReference type="NCBI Taxonomy" id="1817723"/>
    <lineage>
        <taxon>Bacteria</taxon>
        <taxon>Candidatus Collieribacteriota</taxon>
    </lineage>
</organism>